<protein>
    <submittedName>
        <fullName evidence="1">Uncharacterized protein</fullName>
    </submittedName>
</protein>
<dbReference type="EMBL" id="LJGW01000024">
    <property type="protein sequence ID" value="OEV14061.1"/>
    <property type="molecule type" value="Genomic_DNA"/>
</dbReference>
<comment type="caution">
    <text evidence="1">The sequence shown here is derived from an EMBL/GenBank/DDBJ whole genome shotgun (WGS) entry which is preliminary data.</text>
</comment>
<dbReference type="AlphaFoldDB" id="A0A1E7LD79"/>
<evidence type="ECO:0000313" key="1">
    <source>
        <dbReference type="EMBL" id="OEV14061.1"/>
    </source>
</evidence>
<accession>A0A1E7LD79</accession>
<organism evidence="1 2">
    <name type="scientific">Streptomyces nanshensis</name>
    <dbReference type="NCBI Taxonomy" id="518642"/>
    <lineage>
        <taxon>Bacteria</taxon>
        <taxon>Bacillati</taxon>
        <taxon>Actinomycetota</taxon>
        <taxon>Actinomycetes</taxon>
        <taxon>Kitasatosporales</taxon>
        <taxon>Streptomycetaceae</taxon>
        <taxon>Streptomyces</taxon>
    </lineage>
</organism>
<dbReference type="RefSeq" id="WP_070014503.1">
    <property type="nucleotide sequence ID" value="NZ_LJGW01000024.1"/>
</dbReference>
<name>A0A1E7LD79_9ACTN</name>
<evidence type="ECO:0000313" key="2">
    <source>
        <dbReference type="Proteomes" id="UP000176005"/>
    </source>
</evidence>
<dbReference type="Proteomes" id="UP000176005">
    <property type="component" value="Unassembled WGS sequence"/>
</dbReference>
<gene>
    <name evidence="1" type="ORF">AN218_00880</name>
</gene>
<sequence length="175" mass="19038">MAADFGDLFEAANEHMGYEGSGWFGFSGALVSGDDVAANLDAALRLMARTGWDKYDRCGFDLPEWNDSWSVLGAIRAVFRAVRNYLTGPITLYGAIQETGTHDTAKVTATCVRAILSAAQGATCYMMDAWAERSDITARHVEELIEITSEFALRRSPGGFTFSLPAAPHNGRTPY</sequence>
<proteinExistence type="predicted"/>
<reference evidence="1 2" key="1">
    <citation type="journal article" date="2016" name="Front. Microbiol.">
        <title>Comparative Genomics Analysis of Streptomyces Species Reveals Their Adaptation to the Marine Environment and Their Diversity at the Genomic Level.</title>
        <authorList>
            <person name="Tian X."/>
            <person name="Zhang Z."/>
            <person name="Yang T."/>
            <person name="Chen M."/>
            <person name="Li J."/>
            <person name="Chen F."/>
            <person name="Yang J."/>
            <person name="Li W."/>
            <person name="Zhang B."/>
            <person name="Zhang Z."/>
            <person name="Wu J."/>
            <person name="Zhang C."/>
            <person name="Long L."/>
            <person name="Xiao J."/>
        </authorList>
    </citation>
    <scope>NUCLEOTIDE SEQUENCE [LARGE SCALE GENOMIC DNA]</scope>
    <source>
        <strain evidence="1 2">SCSIO 10429</strain>
    </source>
</reference>
<keyword evidence="2" id="KW-1185">Reference proteome</keyword>